<evidence type="ECO:0000313" key="2">
    <source>
        <dbReference type="EMBL" id="STZ61449.1"/>
    </source>
</evidence>
<name>A0A378TL27_9MYCO</name>
<reference evidence="2 3" key="1">
    <citation type="submission" date="2018-06" db="EMBL/GenBank/DDBJ databases">
        <authorList>
            <consortium name="Pathogen Informatics"/>
            <person name="Doyle S."/>
        </authorList>
    </citation>
    <scope>NUCLEOTIDE SEQUENCE [LARGE SCALE GENOMIC DNA]</scope>
    <source>
        <strain evidence="2 3">NCTC10821</strain>
    </source>
</reference>
<sequence length="46" mass="5219">MESTEIFSHAKKQHDTAPSSAFHEPVQMPTFSDDDRNHPATDSRSF</sequence>
<protein>
    <submittedName>
        <fullName evidence="2">Uncharacterized protein</fullName>
    </submittedName>
</protein>
<dbReference type="Proteomes" id="UP000254978">
    <property type="component" value="Unassembled WGS sequence"/>
</dbReference>
<keyword evidence="3" id="KW-1185">Reference proteome</keyword>
<feature type="region of interest" description="Disordered" evidence="1">
    <location>
        <begin position="1"/>
        <end position="46"/>
    </location>
</feature>
<evidence type="ECO:0000313" key="3">
    <source>
        <dbReference type="Proteomes" id="UP000254978"/>
    </source>
</evidence>
<dbReference type="AlphaFoldDB" id="A0A378TL27"/>
<proteinExistence type="predicted"/>
<organism evidence="2 3">
    <name type="scientific">Mycolicibacterium tokaiense</name>
    <dbReference type="NCBI Taxonomy" id="39695"/>
    <lineage>
        <taxon>Bacteria</taxon>
        <taxon>Bacillati</taxon>
        <taxon>Actinomycetota</taxon>
        <taxon>Actinomycetes</taxon>
        <taxon>Mycobacteriales</taxon>
        <taxon>Mycobacteriaceae</taxon>
        <taxon>Mycolicibacterium</taxon>
    </lineage>
</organism>
<evidence type="ECO:0000256" key="1">
    <source>
        <dbReference type="SAM" id="MobiDB-lite"/>
    </source>
</evidence>
<feature type="compositionally biased region" description="Basic and acidic residues" evidence="1">
    <location>
        <begin position="33"/>
        <end position="46"/>
    </location>
</feature>
<gene>
    <name evidence="2" type="ORF">NCTC10821_05003</name>
</gene>
<dbReference type="EMBL" id="UGQT01000001">
    <property type="protein sequence ID" value="STZ61449.1"/>
    <property type="molecule type" value="Genomic_DNA"/>
</dbReference>
<accession>A0A378TL27</accession>